<dbReference type="EMBL" id="MCFK01006871">
    <property type="protein sequence ID" value="RKF58280.1"/>
    <property type="molecule type" value="Genomic_DNA"/>
</dbReference>
<organism evidence="2 3">
    <name type="scientific">Erysiphe neolycopersici</name>
    <dbReference type="NCBI Taxonomy" id="212602"/>
    <lineage>
        <taxon>Eukaryota</taxon>
        <taxon>Fungi</taxon>
        <taxon>Dikarya</taxon>
        <taxon>Ascomycota</taxon>
        <taxon>Pezizomycotina</taxon>
        <taxon>Leotiomycetes</taxon>
        <taxon>Erysiphales</taxon>
        <taxon>Erysiphaceae</taxon>
        <taxon>Erysiphe</taxon>
    </lineage>
</organism>
<proteinExistence type="predicted"/>
<protein>
    <submittedName>
        <fullName evidence="2">Protein ecdysoneless-like protein</fullName>
    </submittedName>
</protein>
<dbReference type="AlphaFoldDB" id="A0A420HLI8"/>
<feature type="region of interest" description="Disordered" evidence="1">
    <location>
        <begin position="429"/>
        <end position="468"/>
    </location>
</feature>
<dbReference type="InterPro" id="IPR010770">
    <property type="entry name" value="Ecd"/>
</dbReference>
<evidence type="ECO:0000313" key="3">
    <source>
        <dbReference type="Proteomes" id="UP000286134"/>
    </source>
</evidence>
<dbReference type="Proteomes" id="UP000286134">
    <property type="component" value="Unassembled WGS sequence"/>
</dbReference>
<name>A0A420HLI8_9PEZI</name>
<accession>A0A420HLI8</accession>
<feature type="compositionally biased region" description="Acidic residues" evidence="1">
    <location>
        <begin position="545"/>
        <end position="554"/>
    </location>
</feature>
<dbReference type="STRING" id="212602.A0A420HLI8"/>
<reference evidence="2 3" key="1">
    <citation type="journal article" date="2018" name="BMC Genomics">
        <title>Comparative genome analyses reveal sequence features reflecting distinct modes of host-adaptation between dicot and monocot powdery mildew.</title>
        <authorList>
            <person name="Wu Y."/>
            <person name="Ma X."/>
            <person name="Pan Z."/>
            <person name="Kale S.D."/>
            <person name="Song Y."/>
            <person name="King H."/>
            <person name="Zhang Q."/>
            <person name="Presley C."/>
            <person name="Deng X."/>
            <person name="Wei C.I."/>
            <person name="Xiao S."/>
        </authorList>
    </citation>
    <scope>NUCLEOTIDE SEQUENCE [LARGE SCALE GENOMIC DNA]</scope>
    <source>
        <strain evidence="2">UMSG2</strain>
    </source>
</reference>
<evidence type="ECO:0000256" key="1">
    <source>
        <dbReference type="SAM" id="MobiDB-lite"/>
    </source>
</evidence>
<dbReference type="PANTHER" id="PTHR13060">
    <property type="entry name" value="SGT1 PROTEIN HSGT1 SUPPRESSOR OF GCR2"/>
    <property type="match status" value="1"/>
</dbReference>
<feature type="region of interest" description="Disordered" evidence="1">
    <location>
        <begin position="528"/>
        <end position="554"/>
    </location>
</feature>
<dbReference type="GO" id="GO:0005634">
    <property type="term" value="C:nucleus"/>
    <property type="evidence" value="ECO:0007669"/>
    <property type="project" value="TreeGrafter"/>
</dbReference>
<dbReference type="OrthoDB" id="27237at2759"/>
<feature type="compositionally biased region" description="Basic and acidic residues" evidence="1">
    <location>
        <begin position="459"/>
        <end position="468"/>
    </location>
</feature>
<evidence type="ECO:0000313" key="2">
    <source>
        <dbReference type="EMBL" id="RKF58280.1"/>
    </source>
</evidence>
<comment type="caution">
    <text evidence="2">The sequence shown here is derived from an EMBL/GenBank/DDBJ whole genome shotgun (WGS) entry which is preliminary data.</text>
</comment>
<keyword evidence="3" id="KW-1185">Reference proteome</keyword>
<dbReference type="Pfam" id="PF07093">
    <property type="entry name" value="SGT1"/>
    <property type="match status" value="1"/>
</dbReference>
<feature type="compositionally biased region" description="Acidic residues" evidence="1">
    <location>
        <begin position="437"/>
        <end position="458"/>
    </location>
</feature>
<dbReference type="PANTHER" id="PTHR13060:SF0">
    <property type="entry name" value="PROTEIN ECDYSONELESS HOMOLOG"/>
    <property type="match status" value="1"/>
</dbReference>
<sequence length="602" mass="69186">MDSPSQEKFISKEHRNVLLRQVPEDCVEYCLYVVDSKPKTRDQVRNLCEAILSKSIEITKKLLEGYIWNREDFKLEIRTEDERIYLYGLTNYGDSLEDEWLIVYILKQLSSHFHELWIQIVDTDGEFLLIEAANALPRWLNPEIADNRVWIHNNKLYLIPLHATCCSSNTPSKFPISRPLGHLESLQIIEKNAGALICPPLIEKEAFYRLRDYPSQISASLHFALVQIPRKLAYILLNLPASISPSVEALYLRDPVSMKYLNTDQSNLLFPPEDLVKISTKFTKLRFAQVKSQELSTPLNWKKKLETTKKCDNISYEQLKLGMKLACGFEMLMKDPQYNNNVFVEKINFLLKEIADDENSAFPSDTEILCWNEKFREDDENWMNIDFRDFEQELDGRSGDKNVGSGFGDAKTQGDLRKMVERFKSFLDDEKAGPDGVELDDTDIDNDQDSSENDSSDEDPTKDVSFDSKEFSRMIQEMIENPSEIDRDYSQSAIHDANVMKEAIEQMEKELKEAGALGLDSEFYKSLLSEKQEEDENGDQKDNDSVESDDTDEKFDIDFNLAKNLMESIKSQEGLPSPAGNLMGIMGLQIPKNEINTKLPKS</sequence>
<gene>
    <name evidence="2" type="ORF">OnM2_068017</name>
</gene>